<dbReference type="InterPro" id="IPR020013">
    <property type="entry name" value="Flagellar_FlgE/F/G"/>
</dbReference>
<evidence type="ECO:0000259" key="8">
    <source>
        <dbReference type="Pfam" id="PF22692"/>
    </source>
</evidence>
<dbReference type="Proteomes" id="UP000275461">
    <property type="component" value="Unassembled WGS sequence"/>
</dbReference>
<dbReference type="Pfam" id="PF22692">
    <property type="entry name" value="LlgE_F_G_D1"/>
    <property type="match status" value="1"/>
</dbReference>
<evidence type="ECO:0000256" key="6">
    <source>
        <dbReference type="RuleBase" id="RU362116"/>
    </source>
</evidence>
<dbReference type="PANTHER" id="PTHR30435:SF18">
    <property type="entry name" value="FLAGELLAR BASAL-BODY ROD PROTEIN FLGF"/>
    <property type="match status" value="1"/>
</dbReference>
<accession>A0A498C0T3</accession>
<dbReference type="SUPFAM" id="SSF117143">
    <property type="entry name" value="Flagellar hook protein flgE"/>
    <property type="match status" value="1"/>
</dbReference>
<dbReference type="RefSeq" id="WP_121442314.1">
    <property type="nucleotide sequence ID" value="NZ_RCDA01000002.1"/>
</dbReference>
<dbReference type="InterPro" id="IPR012836">
    <property type="entry name" value="FlgF"/>
</dbReference>
<dbReference type="Pfam" id="PF06429">
    <property type="entry name" value="Flg_bbr_C"/>
    <property type="match status" value="1"/>
</dbReference>
<feature type="domain" description="Flagellar basal-body/hook protein C-terminal" evidence="7">
    <location>
        <begin position="198"/>
        <end position="242"/>
    </location>
</feature>
<dbReference type="NCBIfam" id="NF009280">
    <property type="entry name" value="PRK12640.1"/>
    <property type="match status" value="1"/>
</dbReference>
<name>A0A498C0T3_9GAMM</name>
<evidence type="ECO:0000256" key="4">
    <source>
        <dbReference type="ARBA" id="ARBA00038560"/>
    </source>
</evidence>
<dbReference type="PANTHER" id="PTHR30435">
    <property type="entry name" value="FLAGELLAR PROTEIN"/>
    <property type="match status" value="1"/>
</dbReference>
<dbReference type="AlphaFoldDB" id="A0A498C0T3"/>
<dbReference type="InterPro" id="IPR037925">
    <property type="entry name" value="FlgE/F/G-like"/>
</dbReference>
<evidence type="ECO:0000256" key="2">
    <source>
        <dbReference type="ARBA" id="ARBA00009677"/>
    </source>
</evidence>
<evidence type="ECO:0000256" key="3">
    <source>
        <dbReference type="ARBA" id="ARBA00023143"/>
    </source>
</evidence>
<organism evidence="9 10">
    <name type="scientific">Alkalispirillum mobile</name>
    <dbReference type="NCBI Taxonomy" id="85925"/>
    <lineage>
        <taxon>Bacteria</taxon>
        <taxon>Pseudomonadati</taxon>
        <taxon>Pseudomonadota</taxon>
        <taxon>Gammaproteobacteria</taxon>
        <taxon>Chromatiales</taxon>
        <taxon>Ectothiorhodospiraceae</taxon>
        <taxon>Alkalispirillum</taxon>
    </lineage>
</organism>
<comment type="similarity">
    <text evidence="2 6">Belongs to the flagella basal body rod proteins family.</text>
</comment>
<keyword evidence="3 6" id="KW-0975">Bacterial flagellum</keyword>
<dbReference type="GO" id="GO:0030694">
    <property type="term" value="C:bacterial-type flagellum basal body, rod"/>
    <property type="evidence" value="ECO:0007669"/>
    <property type="project" value="UniProtKB-UniRule"/>
</dbReference>
<feature type="domain" description="Flagellar hook protein FlgE/F/G-like D1" evidence="8">
    <location>
        <begin position="81"/>
        <end position="145"/>
    </location>
</feature>
<dbReference type="EMBL" id="RCDA01000002">
    <property type="protein sequence ID" value="RLK48667.1"/>
    <property type="molecule type" value="Genomic_DNA"/>
</dbReference>
<evidence type="ECO:0000259" key="7">
    <source>
        <dbReference type="Pfam" id="PF06429"/>
    </source>
</evidence>
<dbReference type="InterPro" id="IPR053967">
    <property type="entry name" value="LlgE_F_G-like_D1"/>
</dbReference>
<comment type="subcellular location">
    <subcellularLocation>
        <location evidence="1 6">Bacterial flagellum basal body</location>
    </subcellularLocation>
</comment>
<keyword evidence="9" id="KW-0966">Cell projection</keyword>
<keyword evidence="9" id="KW-0282">Flagellum</keyword>
<comment type="caution">
    <text evidence="9">The sequence shown here is derived from an EMBL/GenBank/DDBJ whole genome shotgun (WGS) entry which is preliminary data.</text>
</comment>
<evidence type="ECO:0000313" key="9">
    <source>
        <dbReference type="EMBL" id="RLK48667.1"/>
    </source>
</evidence>
<evidence type="ECO:0000256" key="5">
    <source>
        <dbReference type="ARBA" id="ARBA00040228"/>
    </source>
</evidence>
<dbReference type="NCBIfam" id="TIGR03506">
    <property type="entry name" value="FlgEFG_subfam"/>
    <property type="match status" value="1"/>
</dbReference>
<dbReference type="GO" id="GO:0071978">
    <property type="term" value="P:bacterial-type flagellum-dependent swarming motility"/>
    <property type="evidence" value="ECO:0007669"/>
    <property type="project" value="TreeGrafter"/>
</dbReference>
<evidence type="ECO:0000256" key="1">
    <source>
        <dbReference type="ARBA" id="ARBA00004117"/>
    </source>
</evidence>
<dbReference type="OrthoDB" id="9804559at2"/>
<keyword evidence="10" id="KW-1185">Reference proteome</keyword>
<gene>
    <name evidence="9" type="ORF">DFR31_1778</name>
</gene>
<reference evidence="9 10" key="1">
    <citation type="submission" date="2018-10" db="EMBL/GenBank/DDBJ databases">
        <title>Genomic Encyclopedia of Type Strains, Phase IV (KMG-IV): sequencing the most valuable type-strain genomes for metagenomic binning, comparative biology and taxonomic classification.</title>
        <authorList>
            <person name="Goeker M."/>
        </authorList>
    </citation>
    <scope>NUCLEOTIDE SEQUENCE [LARGE SCALE GENOMIC DNA]</scope>
    <source>
        <strain evidence="9 10">DSM 12769</strain>
    </source>
</reference>
<dbReference type="NCBIfam" id="TIGR02490">
    <property type="entry name" value="flgF"/>
    <property type="match status" value="1"/>
</dbReference>
<evidence type="ECO:0000313" key="10">
    <source>
        <dbReference type="Proteomes" id="UP000275461"/>
    </source>
</evidence>
<protein>
    <recommendedName>
        <fullName evidence="5 6">Flagellar basal-body rod protein FlgF</fullName>
    </recommendedName>
</protein>
<dbReference type="InterPro" id="IPR010930">
    <property type="entry name" value="Flg_bb/hook_C_dom"/>
</dbReference>
<sequence length="246" mass="26171">MDRMVYLAMTGAKHSLEAQHHNNHNLANVDTPGFRADLDALMSAPVSGPGHDSRVYSEELTVGSDFTQGGIVQTGRDLDVAINGDGWLAVQGPDGNEAYTRRGDLQIADGGLLTTGDGNLVMGEAGPVAVPPADEIEIGDDGTISIIPAGQNPNQWVELDRIKLVDPGNENLQKGEDGLFRLADGEEAEADAGVRLVSGAFEGSNVNMVDALVKMIDHARQFETYVKMMSAAEENDQTSAQLLRNS</sequence>
<proteinExistence type="inferred from homology"/>
<keyword evidence="9" id="KW-0969">Cilium</keyword>
<comment type="subunit">
    <text evidence="4 6">The basal body constitutes a major portion of the flagellar organelle and consists of five rings (E,L,P,S, and M) mounted on a central rod. The rod consists of about 26 subunits of FlgG in the distal portion, and FlgB, FlgC and FlgF are thought to build up the proximal portion of the rod with about 6 subunits each.</text>
</comment>